<dbReference type="NCBIfam" id="NF040535">
    <property type="entry name" value="LiaF_C_term"/>
    <property type="match status" value="1"/>
</dbReference>
<evidence type="ECO:0000256" key="2">
    <source>
        <dbReference type="SAM" id="Phobius"/>
    </source>
</evidence>
<evidence type="ECO:0000259" key="3">
    <source>
        <dbReference type="Pfam" id="PF09922"/>
    </source>
</evidence>
<feature type="domain" description="Cell wall-active antibiotics response LiaF-like C-terminal" evidence="3">
    <location>
        <begin position="234"/>
        <end position="348"/>
    </location>
</feature>
<proteinExistence type="predicted"/>
<feature type="compositionally biased region" description="Gly residues" evidence="1">
    <location>
        <begin position="201"/>
        <end position="210"/>
    </location>
</feature>
<dbReference type="InterPro" id="IPR024425">
    <property type="entry name" value="LiaF-like_C"/>
</dbReference>
<organism evidence="5 6">
    <name type="scientific">Paenibacillus illinoisensis</name>
    <dbReference type="NCBI Taxonomy" id="59845"/>
    <lineage>
        <taxon>Bacteria</taxon>
        <taxon>Bacillati</taxon>
        <taxon>Bacillota</taxon>
        <taxon>Bacilli</taxon>
        <taxon>Bacillales</taxon>
        <taxon>Paenibacillaceae</taxon>
        <taxon>Paenibacillus</taxon>
    </lineage>
</organism>
<protein>
    <submittedName>
        <fullName evidence="5">Cell wall-active antibiotics response protein</fullName>
    </submittedName>
</protein>
<reference evidence="5 6" key="1">
    <citation type="submission" date="2018-01" db="EMBL/GenBank/DDBJ databases">
        <title>Genome sequence of the PGP bacterium Paenibacillus illinoisensis E3.</title>
        <authorList>
            <person name="Rolli E."/>
            <person name="Marasco R."/>
            <person name="Bessem C."/>
            <person name="Michoud G."/>
            <person name="Gaiarsa S."/>
            <person name="Borin S."/>
            <person name="Daffonchio D."/>
        </authorList>
    </citation>
    <scope>NUCLEOTIDE SEQUENCE [LARGE SCALE GENOMIC DNA]</scope>
    <source>
        <strain evidence="5 6">E3</strain>
    </source>
</reference>
<feature type="domain" description="LiaF transmembrane" evidence="4">
    <location>
        <begin position="10"/>
        <end position="115"/>
    </location>
</feature>
<keyword evidence="2" id="KW-0812">Transmembrane</keyword>
<feature type="region of interest" description="Disordered" evidence="1">
    <location>
        <begin position="117"/>
        <end position="210"/>
    </location>
</feature>
<dbReference type="Pfam" id="PF09922">
    <property type="entry name" value="LiaF-like_C"/>
    <property type="match status" value="1"/>
</dbReference>
<feature type="transmembrane region" description="Helical" evidence="2">
    <location>
        <begin position="9"/>
        <end position="27"/>
    </location>
</feature>
<evidence type="ECO:0000259" key="4">
    <source>
        <dbReference type="Pfam" id="PF22570"/>
    </source>
</evidence>
<comment type="caution">
    <text evidence="5">The sequence shown here is derived from an EMBL/GenBank/DDBJ whole genome shotgun (WGS) entry which is preliminary data.</text>
</comment>
<feature type="transmembrane region" description="Helical" evidence="2">
    <location>
        <begin position="62"/>
        <end position="80"/>
    </location>
</feature>
<accession>A0A2W0CEQ3</accession>
<keyword evidence="2" id="KW-1133">Transmembrane helix</keyword>
<dbReference type="EMBL" id="PRLG01000020">
    <property type="protein sequence ID" value="PYY28512.1"/>
    <property type="molecule type" value="Genomic_DNA"/>
</dbReference>
<feature type="compositionally biased region" description="Basic residues" evidence="1">
    <location>
        <begin position="181"/>
        <end position="197"/>
    </location>
</feature>
<dbReference type="InterPro" id="IPR054331">
    <property type="entry name" value="LiaF_TM"/>
</dbReference>
<dbReference type="RefSeq" id="WP_095359080.1">
    <property type="nucleotide sequence ID" value="NZ_JAXBDC010000001.1"/>
</dbReference>
<dbReference type="AlphaFoldDB" id="A0A2W0CEQ3"/>
<dbReference type="Proteomes" id="UP000247459">
    <property type="component" value="Unassembled WGS sequence"/>
</dbReference>
<feature type="compositionally biased region" description="Basic and acidic residues" evidence="1">
    <location>
        <begin position="149"/>
        <end position="165"/>
    </location>
</feature>
<evidence type="ECO:0000256" key="1">
    <source>
        <dbReference type="SAM" id="MobiDB-lite"/>
    </source>
</evidence>
<dbReference type="InterPro" id="IPR047793">
    <property type="entry name" value="LiaF_C"/>
</dbReference>
<feature type="transmembrane region" description="Helical" evidence="2">
    <location>
        <begin position="33"/>
        <end position="50"/>
    </location>
</feature>
<evidence type="ECO:0000313" key="5">
    <source>
        <dbReference type="EMBL" id="PYY28512.1"/>
    </source>
</evidence>
<gene>
    <name evidence="5" type="ORF">PIL02S_03673</name>
</gene>
<keyword evidence="2" id="KW-0472">Membrane</keyword>
<sequence length="352" mass="39499">MKRSMRDRWWVGIPLIAVGAIILFRQLGYDIDIGYIFRTYWPLFLIWWGVKGVTEIRRNGGYAMIGPVIVLAIGGYFLSRNLGWIDYSMGEFIRYLIPIMLIGGGLFVLIGPRRRDRKHQDKMQPPPPPEPYQPLSSEDLEMPSSFDEQFEKTFGKPKQEPKNNHYDPYANAAEDELHQGQQHKKKHHSHSHSHTHSHGPDGNGYGSHYGDGGGGYGSEYEDYGSKNTVNKSAFIGDLYMGQEVFTLKPMNISAFIGDTVIDLTKAQIPYGETKINISSFIGDVKVFVPEDMDLGVTVTTNSFIGDMSLLNQKRGGFLSSAQAETSHYREAGKKVRIVVSVFIGDVKVNKVG</sequence>
<dbReference type="OrthoDB" id="2351415at2"/>
<name>A0A2W0CEQ3_9BACL</name>
<dbReference type="Pfam" id="PF22570">
    <property type="entry name" value="LiaF-TM"/>
    <property type="match status" value="1"/>
</dbReference>
<evidence type="ECO:0000313" key="6">
    <source>
        <dbReference type="Proteomes" id="UP000247459"/>
    </source>
</evidence>
<feature type="transmembrane region" description="Helical" evidence="2">
    <location>
        <begin position="92"/>
        <end position="110"/>
    </location>
</feature>